<dbReference type="AlphaFoldDB" id="A0A1Y2IB13"/>
<dbReference type="InterPro" id="IPR036047">
    <property type="entry name" value="F-box-like_dom_sf"/>
</dbReference>
<organism evidence="1 2">
    <name type="scientific">Trametes coccinea (strain BRFM310)</name>
    <name type="common">Pycnoporus coccineus</name>
    <dbReference type="NCBI Taxonomy" id="1353009"/>
    <lineage>
        <taxon>Eukaryota</taxon>
        <taxon>Fungi</taxon>
        <taxon>Dikarya</taxon>
        <taxon>Basidiomycota</taxon>
        <taxon>Agaricomycotina</taxon>
        <taxon>Agaricomycetes</taxon>
        <taxon>Polyporales</taxon>
        <taxon>Polyporaceae</taxon>
        <taxon>Trametes</taxon>
    </lineage>
</organism>
<dbReference type="SUPFAM" id="SSF52047">
    <property type="entry name" value="RNI-like"/>
    <property type="match status" value="1"/>
</dbReference>
<dbReference type="InterPro" id="IPR032675">
    <property type="entry name" value="LRR_dom_sf"/>
</dbReference>
<reference evidence="1 2" key="1">
    <citation type="journal article" date="2015" name="Biotechnol. Biofuels">
        <title>Enhanced degradation of softwood versus hardwood by the white-rot fungus Pycnoporus coccineus.</title>
        <authorList>
            <person name="Couturier M."/>
            <person name="Navarro D."/>
            <person name="Chevret D."/>
            <person name="Henrissat B."/>
            <person name="Piumi F."/>
            <person name="Ruiz-Duenas F.J."/>
            <person name="Martinez A.T."/>
            <person name="Grigoriev I.V."/>
            <person name="Riley R."/>
            <person name="Lipzen A."/>
            <person name="Berrin J.G."/>
            <person name="Master E.R."/>
            <person name="Rosso M.N."/>
        </authorList>
    </citation>
    <scope>NUCLEOTIDE SEQUENCE [LARGE SCALE GENOMIC DNA]</scope>
    <source>
        <strain evidence="1 2">BRFM310</strain>
    </source>
</reference>
<dbReference type="Gene3D" id="1.20.1280.50">
    <property type="match status" value="1"/>
</dbReference>
<keyword evidence="2" id="KW-1185">Reference proteome</keyword>
<accession>A0A1Y2IB13</accession>
<dbReference type="SUPFAM" id="SSF81383">
    <property type="entry name" value="F-box domain"/>
    <property type="match status" value="1"/>
</dbReference>
<protein>
    <submittedName>
        <fullName evidence="1">Uncharacterized protein</fullName>
    </submittedName>
</protein>
<evidence type="ECO:0000313" key="2">
    <source>
        <dbReference type="Proteomes" id="UP000193067"/>
    </source>
</evidence>
<sequence>MDSLFASRLAAIPSAQLRQLGIRSEHGLSRKKPQDIAKLLRSSYNKRSLADKLSDETLANIFSYVLDNPFENDRVLGELSLICERWNKVIDQAPHLWTSFCFVDERMARRHSQKSGRLPLDVVIQEAVTDCSISQLVEAAVKLYRLHEFLSRVRSLEIFVNSPALTIPIYAQIRDYPAPLLTKLSLTDTCPDQDTRDPVAFSNIASITSAMLTLTSLSLQDVKLNFWHQQKGAPYNLRRLDLMYTSNTVPPPSAALIRLLHRCKQLEVLQLRSDVEAFPHGRSASFKSISLPRLQTFAFEGVGVRALSDILSAIDTTTAPASTRYDFKLSTLDLDVMAWFREEYLPHLQPPSSLPPVKLSLPRPLHHLEMSCTAKSGLAFHGRTLGLASDPAVEANVGVVITSSDIPAKVLFKALEHCPIDISQVATFEVSRWLGDYAPPLDMRWSAVLGWMPALTKLTVHGDRETVEHLFCALSPGPQFDATEVLCPGLTTLTLVEALWTGPVPTVFLLEMLTLRQAWFATHKSEECPLRVFLDHVDGWTPSDHAALAEHGLTNFVSIHALPSFVQYYL</sequence>
<dbReference type="EMBL" id="KZ084148">
    <property type="protein sequence ID" value="OSC97632.1"/>
    <property type="molecule type" value="Genomic_DNA"/>
</dbReference>
<evidence type="ECO:0000313" key="1">
    <source>
        <dbReference type="EMBL" id="OSC97632.1"/>
    </source>
</evidence>
<dbReference type="Gene3D" id="3.80.10.10">
    <property type="entry name" value="Ribonuclease Inhibitor"/>
    <property type="match status" value="1"/>
</dbReference>
<dbReference type="STRING" id="1353009.A0A1Y2IB13"/>
<name>A0A1Y2IB13_TRAC3</name>
<gene>
    <name evidence="1" type="ORF">PYCCODRAFT_1117331</name>
</gene>
<dbReference type="OrthoDB" id="2754621at2759"/>
<proteinExistence type="predicted"/>
<dbReference type="Proteomes" id="UP000193067">
    <property type="component" value="Unassembled WGS sequence"/>
</dbReference>